<accession>A0A9Q0MIH4</accession>
<dbReference type="Proteomes" id="UP001142055">
    <property type="component" value="Chromosome 1"/>
</dbReference>
<proteinExistence type="predicted"/>
<sequence>MNNSNGASLQCISFSLCDSIIIVCHHRRVGRCRRLRRRFATLLHSDLQALQHDLWNYIRKFAIVYADTIFTM</sequence>
<reference evidence="1" key="1">
    <citation type="submission" date="2022-12" db="EMBL/GenBank/DDBJ databases">
        <title>Genome assemblies of Blomia tropicalis.</title>
        <authorList>
            <person name="Cui Y."/>
        </authorList>
    </citation>
    <scope>NUCLEOTIDE SEQUENCE</scope>
    <source>
        <tissue evidence="1">Adult mites</tissue>
    </source>
</reference>
<dbReference type="EMBL" id="JAPWDV010000001">
    <property type="protein sequence ID" value="KAJ6224982.1"/>
    <property type="molecule type" value="Genomic_DNA"/>
</dbReference>
<organism evidence="1 2">
    <name type="scientific">Blomia tropicalis</name>
    <name type="common">Mite</name>
    <dbReference type="NCBI Taxonomy" id="40697"/>
    <lineage>
        <taxon>Eukaryota</taxon>
        <taxon>Metazoa</taxon>
        <taxon>Ecdysozoa</taxon>
        <taxon>Arthropoda</taxon>
        <taxon>Chelicerata</taxon>
        <taxon>Arachnida</taxon>
        <taxon>Acari</taxon>
        <taxon>Acariformes</taxon>
        <taxon>Sarcoptiformes</taxon>
        <taxon>Astigmata</taxon>
        <taxon>Glycyphagoidea</taxon>
        <taxon>Echimyopodidae</taxon>
        <taxon>Blomia</taxon>
    </lineage>
</organism>
<name>A0A9Q0MIH4_BLOTA</name>
<protein>
    <submittedName>
        <fullName evidence="1">Uncharacterized protein</fullName>
    </submittedName>
</protein>
<evidence type="ECO:0000313" key="1">
    <source>
        <dbReference type="EMBL" id="KAJ6224982.1"/>
    </source>
</evidence>
<comment type="caution">
    <text evidence="1">The sequence shown here is derived from an EMBL/GenBank/DDBJ whole genome shotgun (WGS) entry which is preliminary data.</text>
</comment>
<dbReference type="AlphaFoldDB" id="A0A9Q0MIH4"/>
<keyword evidence="2" id="KW-1185">Reference proteome</keyword>
<gene>
    <name evidence="1" type="ORF">RDWZM_003527</name>
</gene>
<evidence type="ECO:0000313" key="2">
    <source>
        <dbReference type="Proteomes" id="UP001142055"/>
    </source>
</evidence>